<evidence type="ECO:0000256" key="6">
    <source>
        <dbReference type="ARBA" id="ARBA00022777"/>
    </source>
</evidence>
<comment type="pathway">
    <text evidence="1">Carbohydrate degradation; glycolysis; D-glyceraldehyde 3-phosphate and glycerone phosphate from D-glucose: step 1/4.</text>
</comment>
<organism evidence="15 16">
    <name type="scientific">[Myrmecia] bisecta</name>
    <dbReference type="NCBI Taxonomy" id="41462"/>
    <lineage>
        <taxon>Eukaryota</taxon>
        <taxon>Viridiplantae</taxon>
        <taxon>Chlorophyta</taxon>
        <taxon>core chlorophytes</taxon>
        <taxon>Trebouxiophyceae</taxon>
        <taxon>Trebouxiales</taxon>
        <taxon>Trebouxiaceae</taxon>
        <taxon>Myrmecia</taxon>
    </lineage>
</organism>
<dbReference type="PROSITE" id="PS51748">
    <property type="entry name" value="HEXOKINASE_2"/>
    <property type="match status" value="1"/>
</dbReference>
<dbReference type="GO" id="GO:0001678">
    <property type="term" value="P:intracellular glucose homeostasis"/>
    <property type="evidence" value="ECO:0007669"/>
    <property type="project" value="InterPro"/>
</dbReference>
<comment type="catalytic activity">
    <reaction evidence="9">
        <text>a D-hexose + ATP = a D-hexose 6-phosphate + ADP + H(+)</text>
        <dbReference type="Rhea" id="RHEA:22740"/>
        <dbReference type="ChEBI" id="CHEBI:4194"/>
        <dbReference type="ChEBI" id="CHEBI:15378"/>
        <dbReference type="ChEBI" id="CHEBI:30616"/>
        <dbReference type="ChEBI" id="CHEBI:229467"/>
        <dbReference type="ChEBI" id="CHEBI:456216"/>
        <dbReference type="EC" id="2.7.1.1"/>
    </reaction>
    <physiologicalReaction direction="left-to-right" evidence="9">
        <dbReference type="Rhea" id="RHEA:22741"/>
    </physiologicalReaction>
</comment>
<evidence type="ECO:0000256" key="12">
    <source>
        <dbReference type="RuleBase" id="RU362007"/>
    </source>
</evidence>
<feature type="domain" description="Hexokinase N-terminal" evidence="13">
    <location>
        <begin position="23"/>
        <end position="218"/>
    </location>
</feature>
<evidence type="ECO:0000313" key="16">
    <source>
        <dbReference type="Proteomes" id="UP001489004"/>
    </source>
</evidence>
<dbReference type="Pfam" id="PF03727">
    <property type="entry name" value="Hexokinase_2"/>
    <property type="match status" value="1"/>
</dbReference>
<dbReference type="InterPro" id="IPR022672">
    <property type="entry name" value="Hexokinase_N"/>
</dbReference>
<dbReference type="FunFam" id="3.30.420.40:FF:000805">
    <property type="entry name" value="Hexokinase-2"/>
    <property type="match status" value="1"/>
</dbReference>
<comment type="catalytic activity">
    <reaction evidence="11">
        <text>D-glucose + ATP = D-glucose 6-phosphate + ADP + H(+)</text>
        <dbReference type="Rhea" id="RHEA:17825"/>
        <dbReference type="ChEBI" id="CHEBI:4167"/>
        <dbReference type="ChEBI" id="CHEBI:15378"/>
        <dbReference type="ChEBI" id="CHEBI:30616"/>
        <dbReference type="ChEBI" id="CHEBI:61548"/>
        <dbReference type="ChEBI" id="CHEBI:456216"/>
        <dbReference type="EC" id="2.7.1.1"/>
    </reaction>
    <physiologicalReaction direction="left-to-right" evidence="11">
        <dbReference type="Rhea" id="RHEA:17826"/>
    </physiologicalReaction>
</comment>
<keyword evidence="7 12" id="KW-0067">ATP-binding</keyword>
<comment type="pathway">
    <text evidence="2">Carbohydrate metabolism; hexose metabolism.</text>
</comment>
<keyword evidence="5 12" id="KW-0547">Nucleotide-binding</keyword>
<evidence type="ECO:0000313" key="15">
    <source>
        <dbReference type="EMBL" id="KAK9823412.1"/>
    </source>
</evidence>
<evidence type="ECO:0000256" key="8">
    <source>
        <dbReference type="ARBA" id="ARBA00023152"/>
    </source>
</evidence>
<dbReference type="AlphaFoldDB" id="A0AAW1QQQ9"/>
<gene>
    <name evidence="15" type="ORF">WJX72_002562</name>
</gene>
<dbReference type="EMBL" id="JALJOR010000002">
    <property type="protein sequence ID" value="KAK9823412.1"/>
    <property type="molecule type" value="Genomic_DNA"/>
</dbReference>
<dbReference type="EC" id="2.7.1.-" evidence="12"/>
<dbReference type="GO" id="GO:0006006">
    <property type="term" value="P:glucose metabolic process"/>
    <property type="evidence" value="ECO:0007669"/>
    <property type="project" value="TreeGrafter"/>
</dbReference>
<name>A0AAW1QQQ9_9CHLO</name>
<dbReference type="InterPro" id="IPR001312">
    <property type="entry name" value="Hexokinase"/>
</dbReference>
<dbReference type="Pfam" id="PF00349">
    <property type="entry name" value="Hexokinase_1"/>
    <property type="match status" value="1"/>
</dbReference>
<dbReference type="GO" id="GO:0005536">
    <property type="term" value="F:D-glucose binding"/>
    <property type="evidence" value="ECO:0007669"/>
    <property type="project" value="InterPro"/>
</dbReference>
<feature type="domain" description="Hexokinase C-terminal" evidence="14">
    <location>
        <begin position="225"/>
        <end position="464"/>
    </location>
</feature>
<comment type="caution">
    <text evidence="15">The sequence shown here is derived from an EMBL/GenBank/DDBJ whole genome shotgun (WGS) entry which is preliminary data.</text>
</comment>
<accession>A0AAW1QQQ9</accession>
<dbReference type="GO" id="GO:0004340">
    <property type="term" value="F:glucokinase activity"/>
    <property type="evidence" value="ECO:0007669"/>
    <property type="project" value="TreeGrafter"/>
</dbReference>
<sequence length="475" mass="51597">MQRTTATAGDAVLKEQRKQNDLLEEYRTKMEMPKSQMAALRDEIVRQMQAGLSGKKSSLLMIPSMVDILPTGKECGEFFAIDIGGTNFRTVYMALSEEHGKVAEVTMKQYEIPEELFTCHASKLYDFMASALVKFAKDLGRAGKNGRPTVGFCFSFPCTQTSLNSGTLVKWTKSFNNPGGIGEDPVRMLSAAFERAGMKVDVDVMLNDTVGTLAAARYFDPDAMVGVIAGTGTNAGYVEDICNIGTLPKSYKPGDKHHMIINTEWGALTSPLLPLTPVDMKLDAITPNVGEQHFEKLTGGMYMGEIARRILLQLAEEAELFGGSVPEGLRKEWSLSTPDMCKIDHDNSLMGSSALRVLQKCFNLSWPQAFRARHAAKSVAALVSTRSARLSATAISAALRQQKRDTGSARTVVAVDGGVFEHYTAYRQQLRNALEDLLGKAAADNIVLKHQPDGSSMGAVALAAAVASGHMEREV</sequence>
<evidence type="ECO:0000256" key="10">
    <source>
        <dbReference type="ARBA" id="ARBA00047905"/>
    </source>
</evidence>
<keyword evidence="16" id="KW-1185">Reference proteome</keyword>
<dbReference type="GO" id="GO:0005829">
    <property type="term" value="C:cytosol"/>
    <property type="evidence" value="ECO:0007669"/>
    <property type="project" value="TreeGrafter"/>
</dbReference>
<dbReference type="InterPro" id="IPR022673">
    <property type="entry name" value="Hexokinase_C"/>
</dbReference>
<keyword evidence="4 12" id="KW-0808">Transferase</keyword>
<evidence type="ECO:0000256" key="7">
    <source>
        <dbReference type="ARBA" id="ARBA00022840"/>
    </source>
</evidence>
<keyword evidence="6 12" id="KW-0418">Kinase</keyword>
<evidence type="ECO:0000256" key="9">
    <source>
        <dbReference type="ARBA" id="ARBA00044613"/>
    </source>
</evidence>
<protein>
    <recommendedName>
        <fullName evidence="12">Phosphotransferase</fullName>
        <ecNumber evidence="12">2.7.1.-</ecNumber>
    </recommendedName>
</protein>
<dbReference type="Proteomes" id="UP001489004">
    <property type="component" value="Unassembled WGS sequence"/>
</dbReference>
<evidence type="ECO:0000256" key="5">
    <source>
        <dbReference type="ARBA" id="ARBA00022741"/>
    </source>
</evidence>
<dbReference type="GO" id="GO:0008865">
    <property type="term" value="F:fructokinase activity"/>
    <property type="evidence" value="ECO:0007669"/>
    <property type="project" value="TreeGrafter"/>
</dbReference>
<dbReference type="PANTHER" id="PTHR19443:SF16">
    <property type="entry name" value="HEXOKINASE TYPE 1-RELATED"/>
    <property type="match status" value="1"/>
</dbReference>
<keyword evidence="8 12" id="KW-0324">Glycolysis</keyword>
<dbReference type="GO" id="GO:0006096">
    <property type="term" value="P:glycolytic process"/>
    <property type="evidence" value="ECO:0007669"/>
    <property type="project" value="UniProtKB-KW"/>
</dbReference>
<dbReference type="PANTHER" id="PTHR19443">
    <property type="entry name" value="HEXOKINASE"/>
    <property type="match status" value="1"/>
</dbReference>
<dbReference type="InterPro" id="IPR043129">
    <property type="entry name" value="ATPase_NBD"/>
</dbReference>
<dbReference type="Gene3D" id="3.30.420.40">
    <property type="match status" value="1"/>
</dbReference>
<evidence type="ECO:0000256" key="11">
    <source>
        <dbReference type="ARBA" id="ARBA00048160"/>
    </source>
</evidence>
<evidence type="ECO:0000256" key="1">
    <source>
        <dbReference type="ARBA" id="ARBA00004888"/>
    </source>
</evidence>
<evidence type="ECO:0000256" key="3">
    <source>
        <dbReference type="ARBA" id="ARBA00009225"/>
    </source>
</evidence>
<comment type="catalytic activity">
    <reaction evidence="10">
        <text>D-fructose + ATP = D-fructose 6-phosphate + ADP + H(+)</text>
        <dbReference type="Rhea" id="RHEA:16125"/>
        <dbReference type="ChEBI" id="CHEBI:15378"/>
        <dbReference type="ChEBI" id="CHEBI:30616"/>
        <dbReference type="ChEBI" id="CHEBI:37721"/>
        <dbReference type="ChEBI" id="CHEBI:61527"/>
        <dbReference type="ChEBI" id="CHEBI:456216"/>
        <dbReference type="EC" id="2.7.1.1"/>
    </reaction>
    <physiologicalReaction direction="left-to-right" evidence="10">
        <dbReference type="Rhea" id="RHEA:16126"/>
    </physiologicalReaction>
</comment>
<evidence type="ECO:0000256" key="4">
    <source>
        <dbReference type="ARBA" id="ARBA00022679"/>
    </source>
</evidence>
<dbReference type="GO" id="GO:0005739">
    <property type="term" value="C:mitochondrion"/>
    <property type="evidence" value="ECO:0007669"/>
    <property type="project" value="TreeGrafter"/>
</dbReference>
<dbReference type="Gene3D" id="3.40.367.20">
    <property type="match status" value="1"/>
</dbReference>
<evidence type="ECO:0000259" key="13">
    <source>
        <dbReference type="Pfam" id="PF00349"/>
    </source>
</evidence>
<dbReference type="SUPFAM" id="SSF53067">
    <property type="entry name" value="Actin-like ATPase domain"/>
    <property type="match status" value="2"/>
</dbReference>
<proteinExistence type="inferred from homology"/>
<reference evidence="15 16" key="1">
    <citation type="journal article" date="2024" name="Nat. Commun.">
        <title>Phylogenomics reveals the evolutionary origins of lichenization in chlorophyte algae.</title>
        <authorList>
            <person name="Puginier C."/>
            <person name="Libourel C."/>
            <person name="Otte J."/>
            <person name="Skaloud P."/>
            <person name="Haon M."/>
            <person name="Grisel S."/>
            <person name="Petersen M."/>
            <person name="Berrin J.G."/>
            <person name="Delaux P.M."/>
            <person name="Dal Grande F."/>
            <person name="Keller J."/>
        </authorList>
    </citation>
    <scope>NUCLEOTIDE SEQUENCE [LARGE SCALE GENOMIC DNA]</scope>
    <source>
        <strain evidence="15 16">SAG 2043</strain>
    </source>
</reference>
<evidence type="ECO:0000256" key="2">
    <source>
        <dbReference type="ARBA" id="ARBA00005028"/>
    </source>
</evidence>
<dbReference type="PRINTS" id="PR00475">
    <property type="entry name" value="HEXOKINASE"/>
</dbReference>
<evidence type="ECO:0000259" key="14">
    <source>
        <dbReference type="Pfam" id="PF03727"/>
    </source>
</evidence>
<comment type="similarity">
    <text evidence="3 12">Belongs to the hexokinase family.</text>
</comment>
<dbReference type="GO" id="GO:0005524">
    <property type="term" value="F:ATP binding"/>
    <property type="evidence" value="ECO:0007669"/>
    <property type="project" value="UniProtKB-UniRule"/>
</dbReference>